<proteinExistence type="predicted"/>
<gene>
    <name evidence="1" type="ORF">NCTC10975_04976</name>
</gene>
<sequence length="48" mass="5471">MAINEKFVQEISSINYNNGIFSLYFVGQDPHKIAQGIMPEKDEELALK</sequence>
<evidence type="ECO:0000313" key="2">
    <source>
        <dbReference type="Proteomes" id="UP000251485"/>
    </source>
</evidence>
<reference evidence="1 2" key="1">
    <citation type="submission" date="2018-06" db="EMBL/GenBank/DDBJ databases">
        <authorList>
            <consortium name="Pathogen Informatics"/>
            <person name="Doyle S."/>
        </authorList>
    </citation>
    <scope>NUCLEOTIDE SEQUENCE [LARGE SCALE GENOMIC DNA]</scope>
    <source>
        <strain evidence="1 2">NCTC10975</strain>
    </source>
</reference>
<dbReference type="AlphaFoldDB" id="A0A2X2CCC1"/>
<dbReference type="Proteomes" id="UP000251485">
    <property type="component" value="Unassembled WGS sequence"/>
</dbReference>
<name>A0A2X2CCC1_PROMI</name>
<accession>A0A2X2CCC1</accession>
<protein>
    <submittedName>
        <fullName evidence="1">Uncharacterized protein</fullName>
    </submittedName>
</protein>
<dbReference type="RefSeq" id="WP_164527127.1">
    <property type="nucleotide sequence ID" value="NZ_CAXOHV010000004.1"/>
</dbReference>
<dbReference type="EMBL" id="UAUE01000036">
    <property type="protein sequence ID" value="SPZ03336.1"/>
    <property type="molecule type" value="Genomic_DNA"/>
</dbReference>
<evidence type="ECO:0000313" key="1">
    <source>
        <dbReference type="EMBL" id="SPZ03336.1"/>
    </source>
</evidence>
<organism evidence="1 2">
    <name type="scientific">Proteus mirabilis</name>
    <dbReference type="NCBI Taxonomy" id="584"/>
    <lineage>
        <taxon>Bacteria</taxon>
        <taxon>Pseudomonadati</taxon>
        <taxon>Pseudomonadota</taxon>
        <taxon>Gammaproteobacteria</taxon>
        <taxon>Enterobacterales</taxon>
        <taxon>Morganellaceae</taxon>
        <taxon>Proteus</taxon>
    </lineage>
</organism>